<reference evidence="1" key="3">
    <citation type="journal article" date="2017" name="Nature">
        <title>Genome sequence of the progenitor of the wheat D genome Aegilops tauschii.</title>
        <authorList>
            <person name="Luo M.C."/>
            <person name="Gu Y.Q."/>
            <person name="Puiu D."/>
            <person name="Wang H."/>
            <person name="Twardziok S.O."/>
            <person name="Deal K.R."/>
            <person name="Huo N."/>
            <person name="Zhu T."/>
            <person name="Wang L."/>
            <person name="Wang Y."/>
            <person name="McGuire P.E."/>
            <person name="Liu S."/>
            <person name="Long H."/>
            <person name="Ramasamy R.K."/>
            <person name="Rodriguez J.C."/>
            <person name="Van S.L."/>
            <person name="Yuan L."/>
            <person name="Wang Z."/>
            <person name="Xia Z."/>
            <person name="Xiao L."/>
            <person name="Anderson O.D."/>
            <person name="Ouyang S."/>
            <person name="Liang Y."/>
            <person name="Zimin A.V."/>
            <person name="Pertea G."/>
            <person name="Qi P."/>
            <person name="Bennetzen J.L."/>
            <person name="Dai X."/>
            <person name="Dawson M.W."/>
            <person name="Muller H.G."/>
            <person name="Kugler K."/>
            <person name="Rivarola-Duarte L."/>
            <person name="Spannagl M."/>
            <person name="Mayer K.F.X."/>
            <person name="Lu F.H."/>
            <person name="Bevan M.W."/>
            <person name="Leroy P."/>
            <person name="Li P."/>
            <person name="You F.M."/>
            <person name="Sun Q."/>
            <person name="Liu Z."/>
            <person name="Lyons E."/>
            <person name="Wicker T."/>
            <person name="Salzberg S.L."/>
            <person name="Devos K.M."/>
            <person name="Dvorak J."/>
        </authorList>
    </citation>
    <scope>NUCLEOTIDE SEQUENCE [LARGE SCALE GENOMIC DNA]</scope>
    <source>
        <strain evidence="1">cv. AL8/78</strain>
    </source>
</reference>
<dbReference type="InterPro" id="IPR011989">
    <property type="entry name" value="ARM-like"/>
</dbReference>
<reference evidence="1" key="5">
    <citation type="journal article" date="2021" name="G3 (Bethesda)">
        <title>Aegilops tauschii genome assembly Aet v5.0 features greater sequence contiguity and improved annotation.</title>
        <authorList>
            <person name="Wang L."/>
            <person name="Zhu T."/>
            <person name="Rodriguez J.C."/>
            <person name="Deal K.R."/>
            <person name="Dubcovsky J."/>
            <person name="McGuire P.E."/>
            <person name="Lux T."/>
            <person name="Spannagl M."/>
            <person name="Mayer K.F.X."/>
            <person name="Baldrich P."/>
            <person name="Meyers B.C."/>
            <person name="Huo N."/>
            <person name="Gu Y.Q."/>
            <person name="Zhou H."/>
            <person name="Devos K.M."/>
            <person name="Bennetzen J.L."/>
            <person name="Unver T."/>
            <person name="Budak H."/>
            <person name="Gulick P.J."/>
            <person name="Galiba G."/>
            <person name="Kalapos B."/>
            <person name="Nelson D.R."/>
            <person name="Li P."/>
            <person name="You F.M."/>
            <person name="Luo M.C."/>
            <person name="Dvorak J."/>
        </authorList>
    </citation>
    <scope>NUCLEOTIDE SEQUENCE [LARGE SCALE GENOMIC DNA]</scope>
    <source>
        <strain evidence="1">cv. AL8/78</strain>
    </source>
</reference>
<keyword evidence="2" id="KW-1185">Reference proteome</keyword>
<reference evidence="2" key="1">
    <citation type="journal article" date="2014" name="Science">
        <title>Ancient hybridizations among the ancestral genomes of bread wheat.</title>
        <authorList>
            <consortium name="International Wheat Genome Sequencing Consortium,"/>
            <person name="Marcussen T."/>
            <person name="Sandve S.R."/>
            <person name="Heier L."/>
            <person name="Spannagl M."/>
            <person name="Pfeifer M."/>
            <person name="Jakobsen K.S."/>
            <person name="Wulff B.B."/>
            <person name="Steuernagel B."/>
            <person name="Mayer K.F."/>
            <person name="Olsen O.A."/>
        </authorList>
    </citation>
    <scope>NUCLEOTIDE SEQUENCE [LARGE SCALE GENOMIC DNA]</scope>
    <source>
        <strain evidence="2">cv. AL8/78</strain>
    </source>
</reference>
<evidence type="ECO:0000313" key="1">
    <source>
        <dbReference type="EnsemblPlants" id="AET1Gv20342700.38"/>
    </source>
</evidence>
<proteinExistence type="predicted"/>
<dbReference type="EnsemblPlants" id="AET1Gv20342700.38">
    <property type="protein sequence ID" value="AET1Gv20342700.38"/>
    <property type="gene ID" value="AET1Gv20342700"/>
</dbReference>
<evidence type="ECO:0000313" key="2">
    <source>
        <dbReference type="Proteomes" id="UP000015105"/>
    </source>
</evidence>
<sequence>MVILAVQSTQVVAPEVSSLSGLFIKVDETEVIGVLLQTELIPLCRRTMEMGSELSENPTLPRSDPANFFLRLSFAHCCPGCASSFWF</sequence>
<reference evidence="1" key="4">
    <citation type="submission" date="2019-03" db="UniProtKB">
        <authorList>
            <consortium name="EnsemblPlants"/>
        </authorList>
    </citation>
    <scope>IDENTIFICATION</scope>
</reference>
<organism evidence="1 2">
    <name type="scientific">Aegilops tauschii subsp. strangulata</name>
    <name type="common">Goatgrass</name>
    <dbReference type="NCBI Taxonomy" id="200361"/>
    <lineage>
        <taxon>Eukaryota</taxon>
        <taxon>Viridiplantae</taxon>
        <taxon>Streptophyta</taxon>
        <taxon>Embryophyta</taxon>
        <taxon>Tracheophyta</taxon>
        <taxon>Spermatophyta</taxon>
        <taxon>Magnoliopsida</taxon>
        <taxon>Liliopsida</taxon>
        <taxon>Poales</taxon>
        <taxon>Poaceae</taxon>
        <taxon>BOP clade</taxon>
        <taxon>Pooideae</taxon>
        <taxon>Triticodae</taxon>
        <taxon>Triticeae</taxon>
        <taxon>Triticinae</taxon>
        <taxon>Aegilops</taxon>
    </lineage>
</organism>
<dbReference type="Proteomes" id="UP000015105">
    <property type="component" value="Chromosome 1D"/>
</dbReference>
<dbReference type="Gene3D" id="1.25.10.10">
    <property type="entry name" value="Leucine-rich Repeat Variant"/>
    <property type="match status" value="1"/>
</dbReference>
<dbReference type="AlphaFoldDB" id="A0A452Y9E2"/>
<name>A0A452Y9E2_AEGTS</name>
<protein>
    <submittedName>
        <fullName evidence="1">Uncharacterized protein</fullName>
    </submittedName>
</protein>
<accession>A0A452Y9E2</accession>
<dbReference type="Gramene" id="AET1Gv20342700.38">
    <property type="protein sequence ID" value="AET1Gv20342700.38"/>
    <property type="gene ID" value="AET1Gv20342700"/>
</dbReference>
<reference evidence="2" key="2">
    <citation type="journal article" date="2017" name="Nat. Plants">
        <title>The Aegilops tauschii genome reveals multiple impacts of transposons.</title>
        <authorList>
            <person name="Zhao G."/>
            <person name="Zou C."/>
            <person name="Li K."/>
            <person name="Wang K."/>
            <person name="Li T."/>
            <person name="Gao L."/>
            <person name="Zhang X."/>
            <person name="Wang H."/>
            <person name="Yang Z."/>
            <person name="Liu X."/>
            <person name="Jiang W."/>
            <person name="Mao L."/>
            <person name="Kong X."/>
            <person name="Jiao Y."/>
            <person name="Jia J."/>
        </authorList>
    </citation>
    <scope>NUCLEOTIDE SEQUENCE [LARGE SCALE GENOMIC DNA]</scope>
    <source>
        <strain evidence="2">cv. AL8/78</strain>
    </source>
</reference>